<dbReference type="Gene3D" id="3.30.1490.270">
    <property type="match status" value="1"/>
</dbReference>
<feature type="domain" description="Circularly permuted ATP-grasp type 2" evidence="2">
    <location>
        <begin position="85"/>
        <end position="461"/>
    </location>
</feature>
<dbReference type="PANTHER" id="PTHR34595">
    <property type="entry name" value="BLR5612 PROTEIN"/>
    <property type="match status" value="1"/>
</dbReference>
<evidence type="ECO:0000313" key="4">
    <source>
        <dbReference type="Proteomes" id="UP000092967"/>
    </source>
</evidence>
<protein>
    <submittedName>
        <fullName evidence="3">Uncharacterized protein</fullName>
    </submittedName>
</protein>
<accession>A0A1B1Y5X6</accession>
<reference evidence="3 4" key="1">
    <citation type="submission" date="2016-02" db="EMBL/GenBank/DDBJ databases">
        <authorList>
            <person name="Wen L."/>
            <person name="He K."/>
            <person name="Yang H."/>
        </authorList>
    </citation>
    <scope>NUCLEOTIDE SEQUENCE [LARGE SCALE GENOMIC DNA]</scope>
    <source>
        <strain evidence="3 4">CZ1127</strain>
    </source>
</reference>
<feature type="domain" description="DUF403" evidence="1">
    <location>
        <begin position="510"/>
        <end position="835"/>
    </location>
</feature>
<evidence type="ECO:0000259" key="1">
    <source>
        <dbReference type="Pfam" id="PF04168"/>
    </source>
</evidence>
<dbReference type="EMBL" id="CP014224">
    <property type="protein sequence ID" value="ANW96182.1"/>
    <property type="molecule type" value="Genomic_DNA"/>
</dbReference>
<dbReference type="KEGG" id="wfu:AXE80_07780"/>
<organism evidence="3 4">
    <name type="scientific">Wenyingzhuangia fucanilytica</name>
    <dbReference type="NCBI Taxonomy" id="1790137"/>
    <lineage>
        <taxon>Bacteria</taxon>
        <taxon>Pseudomonadati</taxon>
        <taxon>Bacteroidota</taxon>
        <taxon>Flavobacteriia</taxon>
        <taxon>Flavobacteriales</taxon>
        <taxon>Flavobacteriaceae</taxon>
        <taxon>Wenyingzhuangia</taxon>
    </lineage>
</organism>
<dbReference type="InterPro" id="IPR051680">
    <property type="entry name" value="ATP-dep_Glu-Cys_Ligase-2"/>
</dbReference>
<evidence type="ECO:0000313" key="3">
    <source>
        <dbReference type="EMBL" id="ANW96182.1"/>
    </source>
</evidence>
<dbReference type="STRING" id="1790137.AXE80_07780"/>
<name>A0A1B1Y5X6_9FLAO</name>
<dbReference type="RefSeq" id="WP_068826044.1">
    <property type="nucleotide sequence ID" value="NZ_CP014224.1"/>
</dbReference>
<keyword evidence="4" id="KW-1185">Reference proteome</keyword>
<dbReference type="OrthoDB" id="9803842at2"/>
<dbReference type="AlphaFoldDB" id="A0A1B1Y5X6"/>
<dbReference type="Pfam" id="PF04168">
    <property type="entry name" value="Alpha-E"/>
    <property type="match status" value="1"/>
</dbReference>
<dbReference type="InterPro" id="IPR025841">
    <property type="entry name" value="CP_ATPgrasp_2"/>
</dbReference>
<dbReference type="Pfam" id="PF14403">
    <property type="entry name" value="CP_ATPgrasp_2"/>
    <property type="match status" value="1"/>
</dbReference>
<dbReference type="PANTHER" id="PTHR34595:SF2">
    <property type="entry name" value="BLR2978 PROTEIN"/>
    <property type="match status" value="1"/>
</dbReference>
<gene>
    <name evidence="3" type="ORF">AXE80_07780</name>
</gene>
<evidence type="ECO:0000259" key="2">
    <source>
        <dbReference type="Pfam" id="PF14403"/>
    </source>
</evidence>
<dbReference type="Gene3D" id="3.40.50.11290">
    <property type="match status" value="1"/>
</dbReference>
<sequence>MAIEGNNIFKDYIAGLKDYDEVIKPSKEINQNWSQLFDNLKEIDTEELHEIQSEINWLMAENGVTYNVYNAPNGLNRPWQLNAIPFIIHENEWSKIEKGIKQRAELLNLILKDIYGERKLIKDNIIPPEVFYEHRGFLRQCDQIEYNTTKNLMVYSAELSRGPDGRMWVVNDRTQAPSGMGYALENRFTTSRTASKLFNDLNVKQPSEFFNDFNQMLIDAAPQGIDNPNIVILTPGPHNETYFEHTYLSSLLGHPLVKGNDLVVRNGFVWMKSLKGLKKVDVILRRVDDVFVDPLELKEDSYLGVAGLLEVVRNKNISVINPVGSGVIENFGLIPFMNAICNYFFKEDLILPQIASWWCGQEKERALVLKNIKKFVVKRIDKSNRESLFFCKSLTEAEIENLKKEILKNPHRFVAQEYISFSSAPNYSNGTLEPRKVVCRTFSIAKENSYSVMPGGLVRVAPDNKELRVSNQRGGISKDFWIVSDHNQENIQQYTWNKSQKTETSDINDLPSDTANNLFWSGRYLGRALITSRFIRTVLNNMNNEQYNTHIPDSEILTHLYKAITNITSTFPGFVGKGSEELLKDPLKELQSLILDPTRIGSLAQTLNSFNNSYYTLRNLWSKDMWRVFDSIKKLWKQYDSTKTYSLNSLIKLLDRTITRLVAFMALIEESIMVKQGLLLYFIGLQMEQATMNIAKCRSLIVFDHDNYLNYDILEALLNSHESLNIYRYSYQSYLSIENVISLIILDKEYAKSLHYQLRRIQKDIARLPIPQNTVGFKECQDKIQKACFIMEHIDPTVLLNINKENSQRENMEKTLSMLSDLLHETSLAISTTYFDHTYQQTQMVPQKIDL</sequence>
<dbReference type="SUPFAM" id="SSF56059">
    <property type="entry name" value="Glutathione synthetase ATP-binding domain-like"/>
    <property type="match status" value="1"/>
</dbReference>
<dbReference type="InterPro" id="IPR007296">
    <property type="entry name" value="DUF403"/>
</dbReference>
<proteinExistence type="predicted"/>
<dbReference type="Proteomes" id="UP000092967">
    <property type="component" value="Chromosome"/>
</dbReference>